<dbReference type="OrthoDB" id="823685at2"/>
<dbReference type="PANTHER" id="PTHR12526">
    <property type="entry name" value="GLYCOSYLTRANSFERASE"/>
    <property type="match status" value="1"/>
</dbReference>
<keyword evidence="6" id="KW-1185">Reference proteome</keyword>
<dbReference type="Pfam" id="PF13439">
    <property type="entry name" value="Glyco_transf_4"/>
    <property type="match status" value="1"/>
</dbReference>
<dbReference type="SUPFAM" id="SSF53756">
    <property type="entry name" value="UDP-Glycosyltransferase/glycogen phosphorylase"/>
    <property type="match status" value="1"/>
</dbReference>
<evidence type="ECO:0000313" key="3">
    <source>
        <dbReference type="EMBL" id="KFF18240.1"/>
    </source>
</evidence>
<feature type="domain" description="Glycosyl transferase family 1" evidence="1">
    <location>
        <begin position="173"/>
        <end position="330"/>
    </location>
</feature>
<dbReference type="STRING" id="991.IW20_04880"/>
<dbReference type="PANTHER" id="PTHR12526:SF630">
    <property type="entry name" value="GLYCOSYLTRANSFERASE"/>
    <property type="match status" value="1"/>
</dbReference>
<feature type="domain" description="Glycosyltransferase subfamily 4-like N-terminal" evidence="2">
    <location>
        <begin position="13"/>
        <end position="113"/>
    </location>
</feature>
<reference evidence="4 6" key="2">
    <citation type="submission" date="2016-11" db="EMBL/GenBank/DDBJ databases">
        <title>Whole genomes of Flavobacteriaceae.</title>
        <authorList>
            <person name="Stine C."/>
            <person name="Li C."/>
            <person name="Tadesse D."/>
        </authorList>
    </citation>
    <scope>NUCLEOTIDE SEQUENCE [LARGE SCALE GENOMIC DNA]</scope>
    <source>
        <strain evidence="4 6">ATCC 29551</strain>
    </source>
</reference>
<dbReference type="EMBL" id="JPRM01000006">
    <property type="protein sequence ID" value="KFF18240.1"/>
    <property type="molecule type" value="Genomic_DNA"/>
</dbReference>
<evidence type="ECO:0000313" key="4">
    <source>
        <dbReference type="EMBL" id="OXA97015.1"/>
    </source>
</evidence>
<proteinExistence type="predicted"/>
<evidence type="ECO:0000259" key="2">
    <source>
        <dbReference type="Pfam" id="PF13439"/>
    </source>
</evidence>
<keyword evidence="3" id="KW-0808">Transferase</keyword>
<evidence type="ECO:0000313" key="5">
    <source>
        <dbReference type="Proteomes" id="UP000028712"/>
    </source>
</evidence>
<reference evidence="3 5" key="1">
    <citation type="submission" date="2014-07" db="EMBL/GenBank/DDBJ databases">
        <title>Genome of Flavobacterium hydatis DSM 2063.</title>
        <authorList>
            <person name="Pipes S.E."/>
            <person name="Stropko S.J."/>
            <person name="Newman J.D."/>
        </authorList>
    </citation>
    <scope>NUCLEOTIDE SEQUENCE [LARGE SCALE GENOMIC DNA]</scope>
    <source>
        <strain evidence="3 5">DSM 2063</strain>
    </source>
</reference>
<gene>
    <name evidence="4" type="ORF">B0A62_07135</name>
    <name evidence="3" type="ORF">IW20_04880</name>
</gene>
<evidence type="ECO:0000259" key="1">
    <source>
        <dbReference type="Pfam" id="PF00534"/>
    </source>
</evidence>
<dbReference type="GO" id="GO:0016757">
    <property type="term" value="F:glycosyltransferase activity"/>
    <property type="evidence" value="ECO:0007669"/>
    <property type="project" value="InterPro"/>
</dbReference>
<dbReference type="eggNOG" id="COG0438">
    <property type="taxonomic scope" value="Bacteria"/>
</dbReference>
<protein>
    <submittedName>
        <fullName evidence="3">Alpha-1,4-N-acetylgalactosamine transferase</fullName>
    </submittedName>
</protein>
<sequence>MRVLQMIDSLEAGGAERMTVNFANALSQTIEFSGLVVTRKEGALKEQIDSRVTYLFLNKKKAIDLHAISKLRNYIVKNKITVIHAHSSSFFLAVLLKFTLPKIKIAWHDHYGKRIHESKVKNSVLVFFSVFFSSIFTVNPLLEKWNKKNMLCSKVFFIPNFAILTEETLSSTFLKGTKDKRIVFLANLKNPKNHLMIVKAFENLKLSDLGWSLHLIGKDYFDEYSDSIKIFIKENHLEDNIYLYNSRNDIAYILSQATIGILASTDEGFPVTLLEYGLVALPVVSTNVGYCSSVIKDNITGLLFNPLKVSEFENQILKLISNSELRNQLGMSLNNVVSENYAKDVVIQKLILAYKA</sequence>
<accession>A0A086ANH6</accession>
<dbReference type="EMBL" id="MUGY01000004">
    <property type="protein sequence ID" value="OXA97015.1"/>
    <property type="molecule type" value="Genomic_DNA"/>
</dbReference>
<evidence type="ECO:0000313" key="6">
    <source>
        <dbReference type="Proteomes" id="UP000198424"/>
    </source>
</evidence>
<organism evidence="3 5">
    <name type="scientific">Flavobacterium hydatis</name>
    <name type="common">Cytophaga aquatilis</name>
    <dbReference type="NCBI Taxonomy" id="991"/>
    <lineage>
        <taxon>Bacteria</taxon>
        <taxon>Pseudomonadati</taxon>
        <taxon>Bacteroidota</taxon>
        <taxon>Flavobacteriia</taxon>
        <taxon>Flavobacteriales</taxon>
        <taxon>Flavobacteriaceae</taxon>
        <taxon>Flavobacterium</taxon>
    </lineage>
</organism>
<comment type="caution">
    <text evidence="3">The sequence shown here is derived from an EMBL/GenBank/DDBJ whole genome shotgun (WGS) entry which is preliminary data.</text>
</comment>
<dbReference type="AlphaFoldDB" id="A0A086ANH6"/>
<dbReference type="CDD" id="cd03811">
    <property type="entry name" value="GT4_GT28_WabH-like"/>
    <property type="match status" value="1"/>
</dbReference>
<name>A0A086ANH6_FLAHY</name>
<dbReference type="RefSeq" id="WP_035619496.1">
    <property type="nucleotide sequence ID" value="NZ_JBEWQG010000011.1"/>
</dbReference>
<dbReference type="Proteomes" id="UP000028712">
    <property type="component" value="Unassembled WGS sequence"/>
</dbReference>
<dbReference type="Proteomes" id="UP000198424">
    <property type="component" value="Unassembled WGS sequence"/>
</dbReference>
<dbReference type="InterPro" id="IPR001296">
    <property type="entry name" value="Glyco_trans_1"/>
</dbReference>
<dbReference type="InterPro" id="IPR028098">
    <property type="entry name" value="Glyco_trans_4-like_N"/>
</dbReference>
<dbReference type="Pfam" id="PF00534">
    <property type="entry name" value="Glycos_transf_1"/>
    <property type="match status" value="1"/>
</dbReference>
<dbReference type="Gene3D" id="3.40.50.2000">
    <property type="entry name" value="Glycogen Phosphorylase B"/>
    <property type="match status" value="2"/>
</dbReference>